<comment type="pathway">
    <text evidence="4">Amino-acid biosynthesis.</text>
</comment>
<dbReference type="AlphaFoldDB" id="A0A366IFW8"/>
<dbReference type="InterPro" id="IPR036188">
    <property type="entry name" value="FAD/NAD-bd_sf"/>
</dbReference>
<evidence type="ECO:0000313" key="8">
    <source>
        <dbReference type="Proteomes" id="UP000253490"/>
    </source>
</evidence>
<sequence length="494" mass="54867">MGKFTGFLEYDRVNPTKRPPQERIHDWNELKIRQSTEELSKQAARCMDCGVPFCHGGVLLAGMASGCPARNLIPEWNDLVYKGQWEEAYKRLIRTMPFPEFTGRVCPAPCEGSCTEGHILEAVGVNNIEQEIIDRAFENGWVKDNKPKNRTGKKVAVVGSGPSGLSTAYYLNGVGHAVTVYERNDRIGGLLMYGIPNMKLDKRIVKRRINLLIESGVEFVTNIEIGINVRTEKLLEEYDAIVLCCGATNGRGLNVEGCGLKGVIRAVDFLKANTKSLLDSNLQDGKNISAEGKDVIVIGGGDTGTDCVATSIRHNCKSVFQFEIMPEPPKSRQEGNPWPEWPKKLKVDYGQQEAIALYGNDPRNYNINTKRIVGNSRGEVKEIHTVNVIWEKDKSGRFLPAEVPGSEKIWKTDLILIAMGFLGPEDTIPNELHLNRDPRSNISAEYGVFETNVDKVFAAGDCRRGQSLVVWAIQEGKLVAREVDKYLMGGTVLK</sequence>
<keyword evidence="1" id="KW-0028">Amino-acid biosynthesis</keyword>
<keyword evidence="8" id="KW-1185">Reference proteome</keyword>
<accession>A0A366IFW8</accession>
<feature type="domain" description="FAD/NAD(P)-binding" evidence="5">
    <location>
        <begin position="153"/>
        <end position="326"/>
    </location>
</feature>
<keyword evidence="2" id="KW-0560">Oxidoreductase</keyword>
<dbReference type="InterPro" id="IPR023753">
    <property type="entry name" value="FAD/NAD-binding_dom"/>
</dbReference>
<evidence type="ECO:0000256" key="3">
    <source>
        <dbReference type="ARBA" id="ARBA00023164"/>
    </source>
</evidence>
<dbReference type="InterPro" id="IPR051394">
    <property type="entry name" value="Glutamate_Synthase"/>
</dbReference>
<evidence type="ECO:0000259" key="5">
    <source>
        <dbReference type="Pfam" id="PF07992"/>
    </source>
</evidence>
<dbReference type="SUPFAM" id="SSF51971">
    <property type="entry name" value="Nucleotide-binding domain"/>
    <property type="match status" value="2"/>
</dbReference>
<dbReference type="EMBL" id="QNRX01000002">
    <property type="protein sequence ID" value="RBP69016.1"/>
    <property type="molecule type" value="Genomic_DNA"/>
</dbReference>
<organism evidence="7 8">
    <name type="scientific">Alkalibaculum bacchi</name>
    <dbReference type="NCBI Taxonomy" id="645887"/>
    <lineage>
        <taxon>Bacteria</taxon>
        <taxon>Bacillati</taxon>
        <taxon>Bacillota</taxon>
        <taxon>Clostridia</taxon>
        <taxon>Eubacteriales</taxon>
        <taxon>Eubacteriaceae</taxon>
        <taxon>Alkalibaculum</taxon>
    </lineage>
</organism>
<dbReference type="InterPro" id="IPR006005">
    <property type="entry name" value="Glut_synth_ssu1"/>
</dbReference>
<evidence type="ECO:0000259" key="6">
    <source>
        <dbReference type="Pfam" id="PF14691"/>
    </source>
</evidence>
<dbReference type="GO" id="GO:0016639">
    <property type="term" value="F:oxidoreductase activity, acting on the CH-NH2 group of donors, NAD or NADP as acceptor"/>
    <property type="evidence" value="ECO:0007669"/>
    <property type="project" value="InterPro"/>
</dbReference>
<dbReference type="Pfam" id="PF14691">
    <property type="entry name" value="Fer4_20"/>
    <property type="match status" value="1"/>
</dbReference>
<dbReference type="Gene3D" id="1.10.1060.10">
    <property type="entry name" value="Alpha-helical ferredoxin"/>
    <property type="match status" value="1"/>
</dbReference>
<evidence type="ECO:0000256" key="1">
    <source>
        <dbReference type="ARBA" id="ARBA00022605"/>
    </source>
</evidence>
<dbReference type="Proteomes" id="UP000253490">
    <property type="component" value="Unassembled WGS sequence"/>
</dbReference>
<protein>
    <submittedName>
        <fullName evidence="7">Glutamate synthase (NADH) small subunit</fullName>
    </submittedName>
</protein>
<dbReference type="RefSeq" id="WP_113919585.1">
    <property type="nucleotide sequence ID" value="NZ_QNRX01000002.1"/>
</dbReference>
<dbReference type="GO" id="GO:0051536">
    <property type="term" value="F:iron-sulfur cluster binding"/>
    <property type="evidence" value="ECO:0007669"/>
    <property type="project" value="InterPro"/>
</dbReference>
<dbReference type="Gene3D" id="3.50.50.60">
    <property type="entry name" value="FAD/NAD(P)-binding domain"/>
    <property type="match status" value="2"/>
</dbReference>
<dbReference type="PANTHER" id="PTHR43100:SF1">
    <property type="entry name" value="GLUTAMATE SYNTHASE [NADPH] SMALL CHAIN"/>
    <property type="match status" value="1"/>
</dbReference>
<dbReference type="SUPFAM" id="SSF46548">
    <property type="entry name" value="alpha-helical ferredoxin"/>
    <property type="match status" value="1"/>
</dbReference>
<dbReference type="GO" id="GO:0006537">
    <property type="term" value="P:glutamate biosynthetic process"/>
    <property type="evidence" value="ECO:0007669"/>
    <property type="project" value="UniProtKB-KW"/>
</dbReference>
<evidence type="ECO:0000313" key="7">
    <source>
        <dbReference type="EMBL" id="RBP69016.1"/>
    </source>
</evidence>
<dbReference type="NCBIfam" id="TIGR01317">
    <property type="entry name" value="GOGAT_sm_gam"/>
    <property type="match status" value="1"/>
</dbReference>
<reference evidence="7 8" key="1">
    <citation type="submission" date="2018-06" db="EMBL/GenBank/DDBJ databases">
        <title>Genomic Encyclopedia of Type Strains, Phase IV (KMG-IV): sequencing the most valuable type-strain genomes for metagenomic binning, comparative biology and taxonomic classification.</title>
        <authorList>
            <person name="Goeker M."/>
        </authorList>
    </citation>
    <scope>NUCLEOTIDE SEQUENCE [LARGE SCALE GENOMIC DNA]</scope>
    <source>
        <strain evidence="7 8">DSM 22112</strain>
    </source>
</reference>
<comment type="caution">
    <text evidence="7">The sequence shown here is derived from an EMBL/GenBank/DDBJ whole genome shotgun (WGS) entry which is preliminary data.</text>
</comment>
<evidence type="ECO:0000256" key="2">
    <source>
        <dbReference type="ARBA" id="ARBA00023002"/>
    </source>
</evidence>
<keyword evidence="3" id="KW-0314">Glutamate biosynthesis</keyword>
<name>A0A366IFW8_9FIRM</name>
<dbReference type="PRINTS" id="PR00419">
    <property type="entry name" value="ADXRDTASE"/>
</dbReference>
<evidence type="ECO:0000256" key="4">
    <source>
        <dbReference type="ARBA" id="ARBA00029440"/>
    </source>
</evidence>
<dbReference type="InterPro" id="IPR028261">
    <property type="entry name" value="DPD_II"/>
</dbReference>
<gene>
    <name evidence="7" type="ORF">DES36_102159</name>
</gene>
<proteinExistence type="predicted"/>
<dbReference type="PANTHER" id="PTHR43100">
    <property type="entry name" value="GLUTAMATE SYNTHASE [NADPH] SMALL CHAIN"/>
    <property type="match status" value="1"/>
</dbReference>
<dbReference type="Pfam" id="PF07992">
    <property type="entry name" value="Pyr_redox_2"/>
    <property type="match status" value="1"/>
</dbReference>
<feature type="domain" description="Dihydroprymidine dehydrogenase" evidence="6">
    <location>
        <begin position="23"/>
        <end position="140"/>
    </location>
</feature>
<dbReference type="OrthoDB" id="9803192at2"/>
<dbReference type="InterPro" id="IPR009051">
    <property type="entry name" value="Helical_ferredxn"/>
</dbReference>